<keyword evidence="2" id="KW-0067">ATP-binding</keyword>
<proteinExistence type="predicted"/>
<dbReference type="InterPro" id="IPR005654">
    <property type="entry name" value="ATPase_AFG1-like"/>
</dbReference>
<dbReference type="GO" id="GO:0016887">
    <property type="term" value="F:ATP hydrolysis activity"/>
    <property type="evidence" value="ECO:0007669"/>
    <property type="project" value="InterPro"/>
</dbReference>
<dbReference type="Gene3D" id="3.40.50.300">
    <property type="entry name" value="P-loop containing nucleotide triphosphate hydrolases"/>
    <property type="match status" value="1"/>
</dbReference>
<dbReference type="GO" id="GO:0005524">
    <property type="term" value="F:ATP binding"/>
    <property type="evidence" value="ECO:0007669"/>
    <property type="project" value="UniProtKB-KW"/>
</dbReference>
<dbReference type="EMBL" id="LNYS01000006">
    <property type="protein sequence ID" value="KTD52157.1"/>
    <property type="molecule type" value="Genomic_DNA"/>
</dbReference>
<dbReference type="AlphaFoldDB" id="A0A0W0Y5A4"/>
<dbReference type="PANTHER" id="PTHR12169">
    <property type="entry name" value="ATPASE N2B"/>
    <property type="match status" value="1"/>
</dbReference>
<dbReference type="GO" id="GO:0005737">
    <property type="term" value="C:cytoplasm"/>
    <property type="evidence" value="ECO:0007669"/>
    <property type="project" value="TreeGrafter"/>
</dbReference>
<dbReference type="PANTHER" id="PTHR12169:SF6">
    <property type="entry name" value="AFG1-LIKE ATPASE"/>
    <property type="match status" value="1"/>
</dbReference>
<dbReference type="OrthoDB" id="9774491at2"/>
<dbReference type="Proteomes" id="UP000054618">
    <property type="component" value="Unassembled WGS sequence"/>
</dbReference>
<dbReference type="STRING" id="45073.Lqui_1001"/>
<evidence type="ECO:0000313" key="4">
    <source>
        <dbReference type="Proteomes" id="UP000054618"/>
    </source>
</evidence>
<reference evidence="3 4" key="1">
    <citation type="submission" date="2015-11" db="EMBL/GenBank/DDBJ databases">
        <title>Genomic analysis of 38 Legionella species identifies large and diverse effector repertoires.</title>
        <authorList>
            <person name="Burstein D."/>
            <person name="Amaro F."/>
            <person name="Zusman T."/>
            <person name="Lifshitz Z."/>
            <person name="Cohen O."/>
            <person name="Gilbert J.A."/>
            <person name="Pupko T."/>
            <person name="Shuman H.A."/>
            <person name="Segal G."/>
        </authorList>
    </citation>
    <scope>NUCLEOTIDE SEQUENCE [LARGE SCALE GENOMIC DNA]</scope>
    <source>
        <strain evidence="3 4">CDC#1442-AUS-E</strain>
    </source>
</reference>
<name>A0A0W0Y5A4_9GAMM</name>
<dbReference type="PATRIC" id="fig|45073.5.peg.1057"/>
<keyword evidence="1" id="KW-0547">Nucleotide-binding</keyword>
<dbReference type="RefSeq" id="WP_058507087.1">
    <property type="nucleotide sequence ID" value="NZ_CAAAIK010000006.1"/>
</dbReference>
<evidence type="ECO:0000256" key="2">
    <source>
        <dbReference type="ARBA" id="ARBA00022840"/>
    </source>
</evidence>
<comment type="caution">
    <text evidence="3">The sequence shown here is derived from an EMBL/GenBank/DDBJ whole genome shotgun (WGS) entry which is preliminary data.</text>
</comment>
<gene>
    <name evidence="3" type="ORF">Lqui_1001</name>
</gene>
<dbReference type="NCBIfam" id="NF040713">
    <property type="entry name" value="ZapE"/>
    <property type="match status" value="1"/>
</dbReference>
<protein>
    <submittedName>
        <fullName evidence="3">ATPase</fullName>
    </submittedName>
</protein>
<keyword evidence="4" id="KW-1185">Reference proteome</keyword>
<accession>A0A0W0Y5A4</accession>
<sequence>MNLLEQYDLAIQTGDIENDPLQRDVLLLLEKLSTELGAPKKFSLFSRWKAPLTGLYMYGSVGVGKTFLMDMFYENLSIKEKLRFHFHHFMQQVDKRLRALQGIKNPLQRIASDIARSTRVLCFDEFMVDDIAYAMILGELLQALFEQGIILVATSNSPPDKLYWKGVHRARFLPAIAAIKTHCQIIELRERRDYRLGRQKHVETYLYPLTPATQSLMEKQFVELDPNFQGAGALQIQNRDIPYLMKAKVQIWFDFRVICNLPRSQLDYLEIAEQFDTVFVSSIPRFSERDTIYAILFIHFIDVMYDRGIRLILSAEVPLSELYRSGEMAQPFKRTLSRLEEMQSEDYLQRRKGRSSRHLSSLG</sequence>
<dbReference type="SUPFAM" id="SSF52540">
    <property type="entry name" value="P-loop containing nucleoside triphosphate hydrolases"/>
    <property type="match status" value="1"/>
</dbReference>
<dbReference type="InterPro" id="IPR027417">
    <property type="entry name" value="P-loop_NTPase"/>
</dbReference>
<evidence type="ECO:0000256" key="1">
    <source>
        <dbReference type="ARBA" id="ARBA00022741"/>
    </source>
</evidence>
<dbReference type="Pfam" id="PF03969">
    <property type="entry name" value="AFG1_ATPase"/>
    <property type="match status" value="1"/>
</dbReference>
<organism evidence="3 4">
    <name type="scientific">Legionella quinlivanii</name>
    <dbReference type="NCBI Taxonomy" id="45073"/>
    <lineage>
        <taxon>Bacteria</taxon>
        <taxon>Pseudomonadati</taxon>
        <taxon>Pseudomonadota</taxon>
        <taxon>Gammaproteobacteria</taxon>
        <taxon>Legionellales</taxon>
        <taxon>Legionellaceae</taxon>
        <taxon>Legionella</taxon>
    </lineage>
</organism>
<evidence type="ECO:0000313" key="3">
    <source>
        <dbReference type="EMBL" id="KTD52157.1"/>
    </source>
</evidence>